<dbReference type="RefSeq" id="WP_203935005.1">
    <property type="nucleotide sequence ID" value="NZ_BOPH01000152.1"/>
</dbReference>
<protein>
    <recommendedName>
        <fullName evidence="1">Mycothiol-dependent maleylpyruvate isomerase metal-binding domain-containing protein</fullName>
    </recommendedName>
</protein>
<keyword evidence="3" id="KW-1185">Reference proteome</keyword>
<comment type="caution">
    <text evidence="2">The sequence shown here is derived from an EMBL/GenBank/DDBJ whole genome shotgun (WGS) entry which is preliminary data.</text>
</comment>
<dbReference type="InterPro" id="IPR034660">
    <property type="entry name" value="DinB/YfiT-like"/>
</dbReference>
<dbReference type="GO" id="GO:0046872">
    <property type="term" value="F:metal ion binding"/>
    <property type="evidence" value="ECO:0007669"/>
    <property type="project" value="InterPro"/>
</dbReference>
<proteinExistence type="predicted"/>
<feature type="domain" description="Mycothiol-dependent maleylpyruvate isomerase metal-binding" evidence="1">
    <location>
        <begin position="15"/>
        <end position="159"/>
    </location>
</feature>
<gene>
    <name evidence="2" type="ORF">Voc01_101520</name>
</gene>
<evidence type="ECO:0000313" key="3">
    <source>
        <dbReference type="Proteomes" id="UP000635606"/>
    </source>
</evidence>
<dbReference type="Proteomes" id="UP000635606">
    <property type="component" value="Unassembled WGS sequence"/>
</dbReference>
<dbReference type="Gene3D" id="1.20.120.450">
    <property type="entry name" value="dinb family like domain"/>
    <property type="match status" value="1"/>
</dbReference>
<evidence type="ECO:0000259" key="1">
    <source>
        <dbReference type="Pfam" id="PF11716"/>
    </source>
</evidence>
<accession>A0A8J4EGW6</accession>
<sequence>MNVDHEQARGSFLDGLDTFTTCVQTLSDLDLMAASRCTGWTAGDVVVHVHLGLQEMLLGLVTLTDENPDTDAASYWQAPLPTTDDDADELDGMWFVRLLGASYRRPSNAVRHMLPAVAGIRAAAARLAPGAVRFQGHVLSTGDFLATWAVELAVHHLDLGRELTLAPPG</sequence>
<dbReference type="AlphaFoldDB" id="A0A8J4EGW6"/>
<dbReference type="EMBL" id="BOPH01000152">
    <property type="protein sequence ID" value="GIJ75235.1"/>
    <property type="molecule type" value="Genomic_DNA"/>
</dbReference>
<name>A0A8J4EGW6_9ACTN</name>
<evidence type="ECO:0000313" key="2">
    <source>
        <dbReference type="EMBL" id="GIJ75235.1"/>
    </source>
</evidence>
<organism evidence="2 3">
    <name type="scientific">Virgisporangium ochraceum</name>
    <dbReference type="NCBI Taxonomy" id="65505"/>
    <lineage>
        <taxon>Bacteria</taxon>
        <taxon>Bacillati</taxon>
        <taxon>Actinomycetota</taxon>
        <taxon>Actinomycetes</taxon>
        <taxon>Micromonosporales</taxon>
        <taxon>Micromonosporaceae</taxon>
        <taxon>Virgisporangium</taxon>
    </lineage>
</organism>
<dbReference type="Pfam" id="PF11716">
    <property type="entry name" value="MDMPI_N"/>
    <property type="match status" value="1"/>
</dbReference>
<reference evidence="2" key="1">
    <citation type="submission" date="2021-01" db="EMBL/GenBank/DDBJ databases">
        <title>Whole genome shotgun sequence of Virgisporangium ochraceum NBRC 16418.</title>
        <authorList>
            <person name="Komaki H."/>
            <person name="Tamura T."/>
        </authorList>
    </citation>
    <scope>NUCLEOTIDE SEQUENCE</scope>
    <source>
        <strain evidence="2">NBRC 16418</strain>
    </source>
</reference>
<dbReference type="SUPFAM" id="SSF109854">
    <property type="entry name" value="DinB/YfiT-like putative metalloenzymes"/>
    <property type="match status" value="1"/>
</dbReference>
<dbReference type="InterPro" id="IPR024344">
    <property type="entry name" value="MDMPI_metal-binding"/>
</dbReference>